<evidence type="ECO:0000313" key="2">
    <source>
        <dbReference type="WBParaSite" id="MhA1_Contig271.frz3.gene62"/>
    </source>
</evidence>
<dbReference type="Proteomes" id="UP000095281">
    <property type="component" value="Unplaced"/>
</dbReference>
<keyword evidence="1" id="KW-1185">Reference proteome</keyword>
<reference evidence="2" key="1">
    <citation type="submission" date="2016-11" db="UniProtKB">
        <authorList>
            <consortium name="WormBaseParasite"/>
        </authorList>
    </citation>
    <scope>IDENTIFICATION</scope>
</reference>
<evidence type="ECO:0000313" key="1">
    <source>
        <dbReference type="Proteomes" id="UP000095281"/>
    </source>
</evidence>
<proteinExistence type="predicted"/>
<dbReference type="AlphaFoldDB" id="A0A1I8BIV6"/>
<dbReference type="WBParaSite" id="MhA1_Contig271.frz3.gene62">
    <property type="protein sequence ID" value="MhA1_Contig271.frz3.gene62"/>
    <property type="gene ID" value="MhA1_Contig271.frz3.gene62"/>
</dbReference>
<sequence length="178" mass="19180">MPKCFKAKENIKARKYERSSTCSSTTGGAIGVGVSRMVGGWRCLALDRGSDGGPVLDGAEWCGCPDGPARSADGGWQCADEMVADAQHWWMDDGEHGWIMENMLLMVENMLWMVESGGATGCLQCWMVNQNGGKQTKNGKNKNDGKPAKVCIMGCKMPGDLKSGITHHFCVGVISLLF</sequence>
<accession>A0A1I8BIV6</accession>
<name>A0A1I8BIV6_MELHA</name>
<protein>
    <submittedName>
        <fullName evidence="2">DUF834 domain-containing protein</fullName>
    </submittedName>
</protein>
<organism evidence="1 2">
    <name type="scientific">Meloidogyne hapla</name>
    <name type="common">Root-knot nematode worm</name>
    <dbReference type="NCBI Taxonomy" id="6305"/>
    <lineage>
        <taxon>Eukaryota</taxon>
        <taxon>Metazoa</taxon>
        <taxon>Ecdysozoa</taxon>
        <taxon>Nematoda</taxon>
        <taxon>Chromadorea</taxon>
        <taxon>Rhabditida</taxon>
        <taxon>Tylenchina</taxon>
        <taxon>Tylenchomorpha</taxon>
        <taxon>Tylenchoidea</taxon>
        <taxon>Meloidogynidae</taxon>
        <taxon>Meloidogyninae</taxon>
        <taxon>Meloidogyne</taxon>
    </lineage>
</organism>